<dbReference type="PANTHER" id="PTHR14463">
    <property type="entry name" value="LIPASE MATURATION FACTOR"/>
    <property type="match status" value="1"/>
</dbReference>
<dbReference type="GO" id="GO:0051604">
    <property type="term" value="P:protein maturation"/>
    <property type="evidence" value="ECO:0007669"/>
    <property type="project" value="InterPro"/>
</dbReference>
<dbReference type="Pfam" id="PF25179">
    <property type="entry name" value="LMF1_C"/>
    <property type="match status" value="1"/>
</dbReference>
<organism evidence="2 3">
    <name type="scientific">Mycobacterium intracellulare 1956</name>
    <dbReference type="NCBI Taxonomy" id="1299331"/>
    <lineage>
        <taxon>Bacteria</taxon>
        <taxon>Bacillati</taxon>
        <taxon>Actinomycetota</taxon>
        <taxon>Actinomycetes</taxon>
        <taxon>Mycobacteriales</taxon>
        <taxon>Mycobacteriaceae</taxon>
        <taxon>Mycobacterium</taxon>
        <taxon>Mycobacterium avium complex (MAC)</taxon>
    </lineage>
</organism>
<dbReference type="InterPro" id="IPR057433">
    <property type="entry name" value="LMF1/2_C"/>
</dbReference>
<feature type="domain" description="Lipase maturation factor 1/2 C-terminal" evidence="1">
    <location>
        <begin position="17"/>
        <end position="157"/>
    </location>
</feature>
<dbReference type="InterPro" id="IPR009613">
    <property type="entry name" value="LMF"/>
</dbReference>
<protein>
    <submittedName>
        <fullName evidence="2">Lipase maturation factor family protein</fullName>
    </submittedName>
</protein>
<proteinExistence type="predicted"/>
<evidence type="ECO:0000259" key="1">
    <source>
        <dbReference type="Pfam" id="PF25179"/>
    </source>
</evidence>
<evidence type="ECO:0000313" key="3">
    <source>
        <dbReference type="Proteomes" id="UP000020825"/>
    </source>
</evidence>
<name>X8CC63_MYCIT</name>
<sequence length="168" mass="19917">MLSSRQRMNMSFNSFHLVNTYGAFGSIGRIRREVVIEGTDDDQLSDQTVWREYEFKGKPGGPRRLPRQWAPYHLRLDWLMWFAAISPGYAQPWLRPFLQRLLRNDRPTLRLLRHNPFPDAPPRFVRAQLYQYRFTTPAELRRDRAWWHRALVGGYAPPMTLSTPTTTN</sequence>
<dbReference type="Proteomes" id="UP000020825">
    <property type="component" value="Unassembled WGS sequence"/>
</dbReference>
<dbReference type="AlphaFoldDB" id="X8CC63"/>
<accession>X8CC63</accession>
<dbReference type="PANTHER" id="PTHR14463:SF10">
    <property type="entry name" value="LIPASE MATURATION FACTOR 1"/>
    <property type="match status" value="1"/>
</dbReference>
<evidence type="ECO:0000313" key="2">
    <source>
        <dbReference type="EMBL" id="EUA53684.1"/>
    </source>
</evidence>
<reference evidence="2 3" key="1">
    <citation type="submission" date="2013-12" db="EMBL/GenBank/DDBJ databases">
        <authorList>
            <person name="Zelazny A."/>
            <person name="Olivier K."/>
            <person name="Holland S."/>
            <person name="Lenaerts A."/>
            <person name="Ordway D."/>
            <person name="DeGroote M.A."/>
            <person name="Parker T."/>
            <person name="Sizemore C."/>
            <person name="Tallon L.J."/>
            <person name="Sadzewicz L.K."/>
            <person name="Sengamalay N."/>
            <person name="Fraser C.M."/>
            <person name="Hine E."/>
            <person name="Shefchek K.A."/>
            <person name="Das S.P."/>
            <person name="Tettelin H."/>
        </authorList>
    </citation>
    <scope>NUCLEOTIDE SEQUENCE [LARGE SCALE GENOMIC DNA]</scope>
    <source>
        <strain evidence="2 3">1956</strain>
    </source>
</reference>
<dbReference type="PATRIC" id="fig|1299331.3.peg.5199"/>
<comment type="caution">
    <text evidence="2">The sequence shown here is derived from an EMBL/GenBank/DDBJ whole genome shotgun (WGS) entry which is preliminary data.</text>
</comment>
<dbReference type="EMBL" id="JAOG01000003">
    <property type="protein sequence ID" value="EUA53684.1"/>
    <property type="molecule type" value="Genomic_DNA"/>
</dbReference>
<gene>
    <name evidence="2" type="ORF">I550_5322</name>
</gene>